<feature type="transmembrane region" description="Helical" evidence="6">
    <location>
        <begin position="468"/>
        <end position="494"/>
    </location>
</feature>
<dbReference type="RefSeq" id="XP_060293504.1">
    <property type="nucleotide sequence ID" value="XM_060440363.1"/>
</dbReference>
<keyword evidence="4 6" id="KW-0472">Membrane</keyword>
<feature type="region of interest" description="Disordered" evidence="5">
    <location>
        <begin position="19"/>
        <end position="45"/>
    </location>
</feature>
<feature type="transmembrane region" description="Helical" evidence="6">
    <location>
        <begin position="365"/>
        <end position="384"/>
    </location>
</feature>
<dbReference type="InterPro" id="IPR020846">
    <property type="entry name" value="MFS_dom"/>
</dbReference>
<protein>
    <submittedName>
        <fullName evidence="8">C6 zinc finger domain-containing protein</fullName>
    </submittedName>
</protein>
<feature type="domain" description="Major facilitator superfamily (MFS) profile" evidence="7">
    <location>
        <begin position="131"/>
        <end position="560"/>
    </location>
</feature>
<evidence type="ECO:0000256" key="2">
    <source>
        <dbReference type="ARBA" id="ARBA00022692"/>
    </source>
</evidence>
<feature type="transmembrane region" description="Helical" evidence="6">
    <location>
        <begin position="506"/>
        <end position="526"/>
    </location>
</feature>
<accession>A0AA40A6M8</accession>
<feature type="transmembrane region" description="Helical" evidence="6">
    <location>
        <begin position="225"/>
        <end position="245"/>
    </location>
</feature>
<gene>
    <name evidence="8" type="ORF">B0T26DRAFT_679502</name>
</gene>
<comment type="caution">
    <text evidence="8">The sequence shown here is derived from an EMBL/GenBank/DDBJ whole genome shotgun (WGS) entry which is preliminary data.</text>
</comment>
<comment type="subcellular location">
    <subcellularLocation>
        <location evidence="1">Membrane</location>
        <topology evidence="1">Multi-pass membrane protein</topology>
    </subcellularLocation>
</comment>
<feature type="transmembrane region" description="Helical" evidence="6">
    <location>
        <begin position="164"/>
        <end position="188"/>
    </location>
</feature>
<dbReference type="PANTHER" id="PTHR23502">
    <property type="entry name" value="MAJOR FACILITATOR SUPERFAMILY"/>
    <property type="match status" value="1"/>
</dbReference>
<evidence type="ECO:0000256" key="6">
    <source>
        <dbReference type="SAM" id="Phobius"/>
    </source>
</evidence>
<sequence length="571" mass="61395">MQSLIQYRRIRREVEADLAQRHPPSTDAVESKTALPPQKTTTTPTTATTTLTAAATTIPTTAATTTATATTTTNNQTQAAAVQDSDSEAHLWKLPGITATRPSEHDGSVTFLVGWRSASDPSNPQNWPNVKRFFAALGACLLAFAVSVPSSIDAPVSLAFNEHFHVGPVAGSLTTGLYLIGTGLGALVAGTVSETFGRNVVYITTFVAFIAFILGKALAPSFGAALAFRFLTGFFGSTPLTASGGSVADLFTPLEMIFVIPVVGITAYAGPLTGPIIGAYLPGVGFRWADWTALIIAGAVLAYVLLCQPETYPAVLLEWRARHLRQLTGDARFRASEHHAAARTLARRLLVNLYRPFVMTYSEPIILVFALYLTVIYIVLFTFLNGYPFIFEQTYGISGSLTYVLWAALLAGDLLMAPLVPLIYGWAKKDAAAGTLTPEMCLWFSMLGGSVLLPASLWWMAWSCYPDVSIWVPLVGSVFFGYGLLTVFSTILLYTCFVYGLHSASALAFITCTRYVVSGAILPASVPMYENLGPHRALTIPAALATVMAPVPYLLYVYGARIRALSKNAMH</sequence>
<dbReference type="EMBL" id="JAUIRO010000006">
    <property type="protein sequence ID" value="KAK0710200.1"/>
    <property type="molecule type" value="Genomic_DNA"/>
</dbReference>
<evidence type="ECO:0000256" key="3">
    <source>
        <dbReference type="ARBA" id="ARBA00022989"/>
    </source>
</evidence>
<dbReference type="InterPro" id="IPR036259">
    <property type="entry name" value="MFS_trans_sf"/>
</dbReference>
<dbReference type="GO" id="GO:0005886">
    <property type="term" value="C:plasma membrane"/>
    <property type="evidence" value="ECO:0007669"/>
    <property type="project" value="TreeGrafter"/>
</dbReference>
<evidence type="ECO:0000256" key="1">
    <source>
        <dbReference type="ARBA" id="ARBA00004141"/>
    </source>
</evidence>
<evidence type="ECO:0000259" key="7">
    <source>
        <dbReference type="PROSITE" id="PS50850"/>
    </source>
</evidence>
<dbReference type="GeneID" id="85323633"/>
<evidence type="ECO:0000313" key="9">
    <source>
        <dbReference type="Proteomes" id="UP001172101"/>
    </source>
</evidence>
<feature type="transmembrane region" description="Helical" evidence="6">
    <location>
        <begin position="404"/>
        <end position="427"/>
    </location>
</feature>
<keyword evidence="2 6" id="KW-0812">Transmembrane</keyword>
<dbReference type="Gene3D" id="1.20.1250.20">
    <property type="entry name" value="MFS general substrate transporter like domains"/>
    <property type="match status" value="1"/>
</dbReference>
<dbReference type="PROSITE" id="PS50850">
    <property type="entry name" value="MFS"/>
    <property type="match status" value="1"/>
</dbReference>
<evidence type="ECO:0000256" key="4">
    <source>
        <dbReference type="ARBA" id="ARBA00023136"/>
    </source>
</evidence>
<reference evidence="8" key="1">
    <citation type="submission" date="2023-06" db="EMBL/GenBank/DDBJ databases">
        <title>Genome-scale phylogeny and comparative genomics of the fungal order Sordariales.</title>
        <authorList>
            <consortium name="Lawrence Berkeley National Laboratory"/>
            <person name="Hensen N."/>
            <person name="Bonometti L."/>
            <person name="Westerberg I."/>
            <person name="Brannstrom I.O."/>
            <person name="Guillou S."/>
            <person name="Cros-Aarteil S."/>
            <person name="Calhoun S."/>
            <person name="Haridas S."/>
            <person name="Kuo A."/>
            <person name="Mondo S."/>
            <person name="Pangilinan J."/>
            <person name="Riley R."/>
            <person name="LaButti K."/>
            <person name="Andreopoulos B."/>
            <person name="Lipzen A."/>
            <person name="Chen C."/>
            <person name="Yanf M."/>
            <person name="Daum C."/>
            <person name="Ng V."/>
            <person name="Clum A."/>
            <person name="Steindorff A."/>
            <person name="Ohm R."/>
            <person name="Martin F."/>
            <person name="Silar P."/>
            <person name="Natvig D."/>
            <person name="Lalanne C."/>
            <person name="Gautier V."/>
            <person name="Ament-velasquez S.L."/>
            <person name="Kruys A."/>
            <person name="Hutchinson M.I."/>
            <person name="Powell A.J."/>
            <person name="Barry K."/>
            <person name="Miller A.N."/>
            <person name="Grigoriev I.V."/>
            <person name="Debuchy R."/>
            <person name="Gladieux P."/>
            <person name="Thoren M.H."/>
            <person name="Johannesson H."/>
        </authorList>
    </citation>
    <scope>NUCLEOTIDE SEQUENCE</scope>
    <source>
        <strain evidence="8">SMH2392-1A</strain>
    </source>
</reference>
<dbReference type="SUPFAM" id="SSF103473">
    <property type="entry name" value="MFS general substrate transporter"/>
    <property type="match status" value="1"/>
</dbReference>
<dbReference type="AlphaFoldDB" id="A0AA40A6M8"/>
<feature type="transmembrane region" description="Helical" evidence="6">
    <location>
        <begin position="288"/>
        <end position="306"/>
    </location>
</feature>
<dbReference type="Proteomes" id="UP001172101">
    <property type="component" value="Unassembled WGS sequence"/>
</dbReference>
<feature type="transmembrane region" description="Helical" evidence="6">
    <location>
        <begin position="257"/>
        <end position="282"/>
    </location>
</feature>
<dbReference type="Pfam" id="PF07690">
    <property type="entry name" value="MFS_1"/>
    <property type="match status" value="1"/>
</dbReference>
<feature type="compositionally biased region" description="Low complexity" evidence="5">
    <location>
        <begin position="32"/>
        <end position="45"/>
    </location>
</feature>
<dbReference type="PANTHER" id="PTHR23502:SF47">
    <property type="entry name" value="MAJOR FACILITATOR SUPERFAMILY (MFS) PROFILE DOMAIN-CONTAINING PROTEIN-RELATED"/>
    <property type="match status" value="1"/>
</dbReference>
<keyword evidence="9" id="KW-1185">Reference proteome</keyword>
<evidence type="ECO:0000313" key="8">
    <source>
        <dbReference type="EMBL" id="KAK0710200.1"/>
    </source>
</evidence>
<evidence type="ECO:0000256" key="5">
    <source>
        <dbReference type="SAM" id="MobiDB-lite"/>
    </source>
</evidence>
<keyword evidence="3 6" id="KW-1133">Transmembrane helix</keyword>
<name>A0AA40A6M8_9PEZI</name>
<feature type="transmembrane region" description="Helical" evidence="6">
    <location>
        <begin position="538"/>
        <end position="558"/>
    </location>
</feature>
<dbReference type="GO" id="GO:0022857">
    <property type="term" value="F:transmembrane transporter activity"/>
    <property type="evidence" value="ECO:0007669"/>
    <property type="project" value="InterPro"/>
</dbReference>
<dbReference type="InterPro" id="IPR011701">
    <property type="entry name" value="MFS"/>
</dbReference>
<feature type="transmembrane region" description="Helical" evidence="6">
    <location>
        <begin position="200"/>
        <end position="219"/>
    </location>
</feature>
<feature type="transmembrane region" description="Helical" evidence="6">
    <location>
        <begin position="133"/>
        <end position="152"/>
    </location>
</feature>
<feature type="transmembrane region" description="Helical" evidence="6">
    <location>
        <begin position="439"/>
        <end position="462"/>
    </location>
</feature>
<organism evidence="8 9">
    <name type="scientific">Lasiosphaeria miniovina</name>
    <dbReference type="NCBI Taxonomy" id="1954250"/>
    <lineage>
        <taxon>Eukaryota</taxon>
        <taxon>Fungi</taxon>
        <taxon>Dikarya</taxon>
        <taxon>Ascomycota</taxon>
        <taxon>Pezizomycotina</taxon>
        <taxon>Sordariomycetes</taxon>
        <taxon>Sordariomycetidae</taxon>
        <taxon>Sordariales</taxon>
        <taxon>Lasiosphaeriaceae</taxon>
        <taxon>Lasiosphaeria</taxon>
    </lineage>
</organism>
<proteinExistence type="predicted"/>